<evidence type="ECO:0000313" key="5">
    <source>
        <dbReference type="EMBL" id="JAS10814.1"/>
    </source>
</evidence>
<evidence type="ECO:0000256" key="3">
    <source>
        <dbReference type="SAM" id="MobiDB-lite"/>
    </source>
</evidence>
<dbReference type="InterPro" id="IPR051217">
    <property type="entry name" value="Insect_Cuticle_Struc_Prot"/>
</dbReference>
<name>A0A1B6CBJ7_9HEMI</name>
<feature type="region of interest" description="Disordered" evidence="3">
    <location>
        <begin position="88"/>
        <end position="109"/>
    </location>
</feature>
<dbReference type="GO" id="GO:0042302">
    <property type="term" value="F:structural constituent of cuticle"/>
    <property type="evidence" value="ECO:0007669"/>
    <property type="project" value="UniProtKB-UniRule"/>
</dbReference>
<dbReference type="GO" id="GO:0005615">
    <property type="term" value="C:extracellular space"/>
    <property type="evidence" value="ECO:0007669"/>
    <property type="project" value="TreeGrafter"/>
</dbReference>
<dbReference type="AlphaFoldDB" id="A0A1B6CBJ7"/>
<feature type="compositionally biased region" description="Polar residues" evidence="3">
    <location>
        <begin position="140"/>
        <end position="185"/>
    </location>
</feature>
<dbReference type="Pfam" id="PF00379">
    <property type="entry name" value="Chitin_bind_4"/>
    <property type="match status" value="1"/>
</dbReference>
<organism evidence="5">
    <name type="scientific">Clastoptera arizonana</name>
    <name type="common">Arizona spittle bug</name>
    <dbReference type="NCBI Taxonomy" id="38151"/>
    <lineage>
        <taxon>Eukaryota</taxon>
        <taxon>Metazoa</taxon>
        <taxon>Ecdysozoa</taxon>
        <taxon>Arthropoda</taxon>
        <taxon>Hexapoda</taxon>
        <taxon>Insecta</taxon>
        <taxon>Pterygota</taxon>
        <taxon>Neoptera</taxon>
        <taxon>Paraneoptera</taxon>
        <taxon>Hemiptera</taxon>
        <taxon>Auchenorrhyncha</taxon>
        <taxon>Cercopoidea</taxon>
        <taxon>Clastopteridae</taxon>
        <taxon>Clastoptera</taxon>
    </lineage>
</organism>
<dbReference type="InterPro" id="IPR000618">
    <property type="entry name" value="Insect_cuticle"/>
</dbReference>
<gene>
    <name evidence="5" type="ORF">g.4435</name>
</gene>
<dbReference type="PROSITE" id="PS00233">
    <property type="entry name" value="CHIT_BIND_RR_1"/>
    <property type="match status" value="1"/>
</dbReference>
<sequence>MAKQLVFLAVFVASATAQGSYNSPYSGYRGSYPSSQYSTPASAYLPSPYYNPQTPTRQPLAYSSPSAVRVNEYDPNPQYRFAYNVNDVSTGDLKSQEEERNGDAVRGSYSLVEPDGSRRVVDYTADPQNGFNAVVRRESNGYQPTSAPAYPNYSSGNQGSDRVNNYGSPVSNFPYNNGRQGSPYY</sequence>
<reference evidence="5" key="1">
    <citation type="submission" date="2015-12" db="EMBL/GenBank/DDBJ databases">
        <title>De novo transcriptome assembly of four potential Pierce s Disease insect vectors from Arizona vineyards.</title>
        <authorList>
            <person name="Tassone E.E."/>
        </authorList>
    </citation>
    <scope>NUCLEOTIDE SEQUENCE</scope>
</reference>
<evidence type="ECO:0000256" key="1">
    <source>
        <dbReference type="ARBA" id="ARBA00022460"/>
    </source>
</evidence>
<dbReference type="PANTHER" id="PTHR12236">
    <property type="entry name" value="STRUCTURAL CONTITUENT OF CUTICLE"/>
    <property type="match status" value="1"/>
</dbReference>
<dbReference type="GO" id="GO:0031012">
    <property type="term" value="C:extracellular matrix"/>
    <property type="evidence" value="ECO:0007669"/>
    <property type="project" value="TreeGrafter"/>
</dbReference>
<keyword evidence="1 2" id="KW-0193">Cuticle</keyword>
<feature type="signal peptide" evidence="4">
    <location>
        <begin position="1"/>
        <end position="17"/>
    </location>
</feature>
<accession>A0A1B6CBJ7</accession>
<dbReference type="PANTHER" id="PTHR12236:SF86">
    <property type="entry name" value="CCP84AC-RELATED"/>
    <property type="match status" value="1"/>
</dbReference>
<feature type="compositionally biased region" description="Basic and acidic residues" evidence="3">
    <location>
        <begin position="94"/>
        <end position="103"/>
    </location>
</feature>
<dbReference type="EMBL" id="GEDC01026484">
    <property type="protein sequence ID" value="JAS10814.1"/>
    <property type="molecule type" value="Transcribed_RNA"/>
</dbReference>
<feature type="chain" id="PRO_5008580265" evidence="4">
    <location>
        <begin position="18"/>
        <end position="185"/>
    </location>
</feature>
<protein>
    <submittedName>
        <fullName evidence="5">Uncharacterized protein</fullName>
    </submittedName>
</protein>
<evidence type="ECO:0000256" key="2">
    <source>
        <dbReference type="PROSITE-ProRule" id="PRU00497"/>
    </source>
</evidence>
<feature type="region of interest" description="Disordered" evidence="3">
    <location>
        <begin position="139"/>
        <end position="185"/>
    </location>
</feature>
<evidence type="ECO:0000256" key="4">
    <source>
        <dbReference type="SAM" id="SignalP"/>
    </source>
</evidence>
<keyword evidence="4" id="KW-0732">Signal</keyword>
<proteinExistence type="predicted"/>
<dbReference type="PROSITE" id="PS51155">
    <property type="entry name" value="CHIT_BIND_RR_2"/>
    <property type="match status" value="1"/>
</dbReference>
<dbReference type="PRINTS" id="PR00947">
    <property type="entry name" value="CUTICLE"/>
</dbReference>
<dbReference type="InterPro" id="IPR031311">
    <property type="entry name" value="CHIT_BIND_RR_consensus"/>
</dbReference>